<reference evidence="14 15" key="1">
    <citation type="submission" date="2019-06" db="EMBL/GenBank/DDBJ databases">
        <title>Whole genome shotgun sequence of Vibrio inusitatus NBRC 102082.</title>
        <authorList>
            <person name="Hosoyama A."/>
            <person name="Uohara A."/>
            <person name="Ohji S."/>
            <person name="Ichikawa N."/>
        </authorList>
    </citation>
    <scope>NUCLEOTIDE SEQUENCE [LARGE SCALE GENOMIC DNA]</scope>
    <source>
        <strain evidence="14 15">NBRC 102082</strain>
    </source>
</reference>
<dbReference type="PANTHER" id="PTHR45436:SF8">
    <property type="entry name" value="HISTIDINE KINASE"/>
    <property type="match status" value="1"/>
</dbReference>
<dbReference type="GO" id="GO:0005886">
    <property type="term" value="C:plasma membrane"/>
    <property type="evidence" value="ECO:0007669"/>
    <property type="project" value="TreeGrafter"/>
</dbReference>
<dbReference type="OrthoDB" id="9804645at2"/>
<gene>
    <name evidence="14" type="ORF">VIN01S_06040</name>
</gene>
<keyword evidence="11" id="KW-0472">Membrane</keyword>
<dbReference type="Gene3D" id="1.10.287.130">
    <property type="match status" value="1"/>
</dbReference>
<dbReference type="Pfam" id="PF02518">
    <property type="entry name" value="HATPase_c"/>
    <property type="match status" value="1"/>
</dbReference>
<keyword evidence="7 14" id="KW-0418">Kinase</keyword>
<dbReference type="CDD" id="cd00082">
    <property type="entry name" value="HisKA"/>
    <property type="match status" value="1"/>
</dbReference>
<evidence type="ECO:0000256" key="11">
    <source>
        <dbReference type="SAM" id="Phobius"/>
    </source>
</evidence>
<evidence type="ECO:0000256" key="8">
    <source>
        <dbReference type="ARBA" id="ARBA00022989"/>
    </source>
</evidence>
<feature type="domain" description="HAMP" evidence="13">
    <location>
        <begin position="188"/>
        <end position="241"/>
    </location>
</feature>
<accession>A0A4Y3HSR9</accession>
<keyword evidence="5" id="KW-0808">Transferase</keyword>
<keyword evidence="10" id="KW-0175">Coiled coil</keyword>
<feature type="coiled-coil region" evidence="10">
    <location>
        <begin position="258"/>
        <end position="288"/>
    </location>
</feature>
<evidence type="ECO:0000256" key="9">
    <source>
        <dbReference type="ARBA" id="ARBA00023012"/>
    </source>
</evidence>
<organism evidence="14 15">
    <name type="scientific">Vibrio inusitatus NBRC 102082</name>
    <dbReference type="NCBI Taxonomy" id="1219070"/>
    <lineage>
        <taxon>Bacteria</taxon>
        <taxon>Pseudomonadati</taxon>
        <taxon>Pseudomonadota</taxon>
        <taxon>Gammaproteobacteria</taxon>
        <taxon>Vibrionales</taxon>
        <taxon>Vibrionaceae</taxon>
        <taxon>Vibrio</taxon>
    </lineage>
</organism>
<evidence type="ECO:0000313" key="15">
    <source>
        <dbReference type="Proteomes" id="UP000318717"/>
    </source>
</evidence>
<dbReference type="EC" id="2.7.13.3" evidence="3"/>
<feature type="transmembrane region" description="Helical" evidence="11">
    <location>
        <begin position="21"/>
        <end position="44"/>
    </location>
</feature>
<evidence type="ECO:0000259" key="12">
    <source>
        <dbReference type="PROSITE" id="PS50109"/>
    </source>
</evidence>
<dbReference type="SUPFAM" id="SSF47384">
    <property type="entry name" value="Homodimeric domain of signal transducing histidine kinase"/>
    <property type="match status" value="1"/>
</dbReference>
<comment type="subcellular location">
    <subcellularLocation>
        <location evidence="2">Membrane</location>
    </subcellularLocation>
</comment>
<dbReference type="Pfam" id="PF00672">
    <property type="entry name" value="HAMP"/>
    <property type="match status" value="1"/>
</dbReference>
<keyword evidence="4" id="KW-0597">Phosphoprotein</keyword>
<dbReference type="PROSITE" id="PS50109">
    <property type="entry name" value="HIS_KIN"/>
    <property type="match status" value="1"/>
</dbReference>
<feature type="transmembrane region" description="Helical" evidence="11">
    <location>
        <begin position="167"/>
        <end position="186"/>
    </location>
</feature>
<evidence type="ECO:0000259" key="13">
    <source>
        <dbReference type="PROSITE" id="PS50885"/>
    </source>
</evidence>
<evidence type="ECO:0000256" key="3">
    <source>
        <dbReference type="ARBA" id="ARBA00012438"/>
    </source>
</evidence>
<evidence type="ECO:0000256" key="1">
    <source>
        <dbReference type="ARBA" id="ARBA00000085"/>
    </source>
</evidence>
<keyword evidence="8 11" id="KW-1133">Transmembrane helix</keyword>
<dbReference type="SMART" id="SM00388">
    <property type="entry name" value="HisKA"/>
    <property type="match status" value="1"/>
</dbReference>
<evidence type="ECO:0000256" key="2">
    <source>
        <dbReference type="ARBA" id="ARBA00004370"/>
    </source>
</evidence>
<keyword evidence="6 11" id="KW-0812">Transmembrane</keyword>
<evidence type="ECO:0000256" key="7">
    <source>
        <dbReference type="ARBA" id="ARBA00022777"/>
    </source>
</evidence>
<comment type="catalytic activity">
    <reaction evidence="1">
        <text>ATP + protein L-histidine = ADP + protein N-phospho-L-histidine.</text>
        <dbReference type="EC" id="2.7.13.3"/>
    </reaction>
</comment>
<evidence type="ECO:0000313" key="14">
    <source>
        <dbReference type="EMBL" id="GEA49800.1"/>
    </source>
</evidence>
<dbReference type="PROSITE" id="PS50885">
    <property type="entry name" value="HAMP"/>
    <property type="match status" value="1"/>
</dbReference>
<feature type="domain" description="Histidine kinase" evidence="12">
    <location>
        <begin position="249"/>
        <end position="461"/>
    </location>
</feature>
<dbReference type="Proteomes" id="UP000318717">
    <property type="component" value="Unassembled WGS sequence"/>
</dbReference>
<dbReference type="InterPro" id="IPR050428">
    <property type="entry name" value="TCS_sensor_his_kinase"/>
</dbReference>
<dbReference type="SMART" id="SM00304">
    <property type="entry name" value="HAMP"/>
    <property type="match status" value="1"/>
</dbReference>
<dbReference type="AlphaFoldDB" id="A0A4Y3HSR9"/>
<dbReference type="InterPro" id="IPR003660">
    <property type="entry name" value="HAMP_dom"/>
</dbReference>
<evidence type="ECO:0000256" key="4">
    <source>
        <dbReference type="ARBA" id="ARBA00022553"/>
    </source>
</evidence>
<dbReference type="InterPro" id="IPR036890">
    <property type="entry name" value="HATPase_C_sf"/>
</dbReference>
<dbReference type="Gene3D" id="6.10.340.10">
    <property type="match status" value="1"/>
</dbReference>
<dbReference type="Pfam" id="PF00512">
    <property type="entry name" value="HisKA"/>
    <property type="match status" value="1"/>
</dbReference>
<keyword evidence="9" id="KW-0902">Two-component regulatory system</keyword>
<dbReference type="InterPro" id="IPR005467">
    <property type="entry name" value="His_kinase_dom"/>
</dbReference>
<protein>
    <recommendedName>
        <fullName evidence="3">histidine kinase</fullName>
        <ecNumber evidence="3">2.7.13.3</ecNumber>
    </recommendedName>
</protein>
<evidence type="ECO:0000256" key="5">
    <source>
        <dbReference type="ARBA" id="ARBA00022679"/>
    </source>
</evidence>
<dbReference type="GO" id="GO:0000155">
    <property type="term" value="F:phosphorelay sensor kinase activity"/>
    <property type="evidence" value="ECO:0007669"/>
    <property type="project" value="InterPro"/>
</dbReference>
<dbReference type="Gene3D" id="3.30.565.10">
    <property type="entry name" value="Histidine kinase-like ATPase, C-terminal domain"/>
    <property type="match status" value="1"/>
</dbReference>
<evidence type="ECO:0000256" key="10">
    <source>
        <dbReference type="SAM" id="Coils"/>
    </source>
</evidence>
<dbReference type="RefSeq" id="WP_141344141.1">
    <property type="nucleotide sequence ID" value="NZ_BJLF01000002.1"/>
</dbReference>
<keyword evidence="15" id="KW-1185">Reference proteome</keyword>
<dbReference type="InterPro" id="IPR036097">
    <property type="entry name" value="HisK_dim/P_sf"/>
</dbReference>
<proteinExistence type="predicted"/>
<dbReference type="PANTHER" id="PTHR45436">
    <property type="entry name" value="SENSOR HISTIDINE KINASE YKOH"/>
    <property type="match status" value="1"/>
</dbReference>
<dbReference type="InterPro" id="IPR003594">
    <property type="entry name" value="HATPase_dom"/>
</dbReference>
<dbReference type="SMART" id="SM00387">
    <property type="entry name" value="HATPase_c"/>
    <property type="match status" value="1"/>
</dbReference>
<name>A0A4Y3HSR9_9VIBR</name>
<dbReference type="InterPro" id="IPR003661">
    <property type="entry name" value="HisK_dim/P_dom"/>
</dbReference>
<dbReference type="EMBL" id="BJLF01000002">
    <property type="protein sequence ID" value="GEA49800.1"/>
    <property type="molecule type" value="Genomic_DNA"/>
</dbReference>
<sequence>MSNLLTQGKALLTSTWRRHSLWRLSLSVAVMLWLAVAVALFTIYQLSIQPLIQSRQQILLQHAQHLQSASETNASSALPEILDDTLYDPQGILTVLRSNAGEIYGSLNQFPSTLPLCPELKPFPVVRGNSANLSLLEGCQFEMDGYSVLVATDSEYLWQVRENFENAAIVVLICTFFIALIPSWIVRRKMKSQLSGIHSVVSQIEQGRFDSRIQTNNSHDEWDNIAHYINAMLDEIESSITQIQGVTDAIAHDLRTPLTRIKNRISILENATENTQQTNDQIAQIQQDFDDLLQTFNAMLELSKLENIGDKTQFVDLDLSRIIQDAAELAEAQLEEKQQTLSIDVSPVTMRGEPSLLFRLIYNLLDNAYKYCPEHAKVKIQLSQNTLIIEDNGPGVPKNQQQKIMQRLYRADKSRNTPGHGLGLALVAVVAKLHDMSIDVGFSQLEQETGFKITLHLPKPKG</sequence>
<comment type="caution">
    <text evidence="14">The sequence shown here is derived from an EMBL/GenBank/DDBJ whole genome shotgun (WGS) entry which is preliminary data.</text>
</comment>
<dbReference type="SUPFAM" id="SSF55874">
    <property type="entry name" value="ATPase domain of HSP90 chaperone/DNA topoisomerase II/histidine kinase"/>
    <property type="match status" value="1"/>
</dbReference>
<evidence type="ECO:0000256" key="6">
    <source>
        <dbReference type="ARBA" id="ARBA00022692"/>
    </source>
</evidence>
<dbReference type="SUPFAM" id="SSF158472">
    <property type="entry name" value="HAMP domain-like"/>
    <property type="match status" value="1"/>
</dbReference>